<organism evidence="2">
    <name type="scientific">Rhipicephalus microplus</name>
    <name type="common">Cattle tick</name>
    <name type="synonym">Boophilus microplus</name>
    <dbReference type="NCBI Taxonomy" id="6941"/>
    <lineage>
        <taxon>Eukaryota</taxon>
        <taxon>Metazoa</taxon>
        <taxon>Ecdysozoa</taxon>
        <taxon>Arthropoda</taxon>
        <taxon>Chelicerata</taxon>
        <taxon>Arachnida</taxon>
        <taxon>Acari</taxon>
        <taxon>Parasitiformes</taxon>
        <taxon>Ixodida</taxon>
        <taxon>Ixodoidea</taxon>
        <taxon>Ixodidae</taxon>
        <taxon>Rhipicephalinae</taxon>
        <taxon>Rhipicephalus</taxon>
        <taxon>Boophilus</taxon>
    </lineage>
</organism>
<feature type="transmembrane region" description="Helical" evidence="1">
    <location>
        <begin position="94"/>
        <end position="115"/>
    </location>
</feature>
<keyword evidence="1" id="KW-0472">Membrane</keyword>
<proteinExistence type="predicted"/>
<dbReference type="EMBL" id="GIKN01007366">
    <property type="protein sequence ID" value="NIE49639.1"/>
    <property type="molecule type" value="Transcribed_RNA"/>
</dbReference>
<keyword evidence="1" id="KW-0812">Transmembrane</keyword>
<dbReference type="AlphaFoldDB" id="A0A6G5AFQ4"/>
<evidence type="ECO:0000256" key="1">
    <source>
        <dbReference type="SAM" id="Phobius"/>
    </source>
</evidence>
<feature type="transmembrane region" description="Helical" evidence="1">
    <location>
        <begin position="50"/>
        <end position="74"/>
    </location>
</feature>
<keyword evidence="1" id="KW-1133">Transmembrane helix</keyword>
<accession>A0A6G5AFQ4</accession>
<protein>
    <submittedName>
        <fullName evidence="2">Uncharacterized protein</fullName>
    </submittedName>
</protein>
<evidence type="ECO:0000313" key="2">
    <source>
        <dbReference type="EMBL" id="NIE49639.1"/>
    </source>
</evidence>
<name>A0A6G5AFQ4_RHIMP</name>
<reference evidence="2" key="1">
    <citation type="submission" date="2020-03" db="EMBL/GenBank/DDBJ databases">
        <title>A transcriptome and proteome of the tick Rhipicephalus microplus shaped by the genetic composition of its hosts and developmental stage.</title>
        <authorList>
            <person name="Garcia G.R."/>
            <person name="Ribeiro J.M.C."/>
            <person name="Maruyama S.R."/>
            <person name="Gardinasse L.G."/>
            <person name="Nelson K."/>
            <person name="Ferreira B.R."/>
            <person name="Andrade T.G."/>
            <person name="Santos I.K.F.M."/>
        </authorList>
    </citation>
    <scope>NUCLEOTIDE SEQUENCE</scope>
    <source>
        <strain evidence="2">NSGR</strain>
        <tissue evidence="2">Salivary glands</tissue>
    </source>
</reference>
<sequence length="118" mass="13557">MQRITTALSFGKNYWKWAIFLAPSGWRNAMLQSAEAQEHILSNHVETFSLFFFSSVFFFSVSIVVPYSQVFLLFPFSQRIDLAHASTTATHLHIAHMFLSMLHICMLASVGKTFIMYI</sequence>